<dbReference type="InterPro" id="IPR053135">
    <property type="entry name" value="AKR2_Oxidoreductase"/>
</dbReference>
<evidence type="ECO:0000313" key="3">
    <source>
        <dbReference type="Proteomes" id="UP000646053"/>
    </source>
</evidence>
<comment type="caution">
    <text evidence="2">The sequence shown here is derived from an EMBL/GenBank/DDBJ whole genome shotgun (WGS) entry which is preliminary data.</text>
</comment>
<keyword evidence="3" id="KW-1185">Reference proteome</keyword>
<accession>A0A8J7Z1E9</accession>
<protein>
    <recommendedName>
        <fullName evidence="1">NADP-dependent oxidoreductase domain-containing protein</fullName>
    </recommendedName>
</protein>
<gene>
    <name evidence="2" type="ORF">GS601_11385</name>
</gene>
<dbReference type="InterPro" id="IPR036812">
    <property type="entry name" value="NAD(P)_OxRdtase_dom_sf"/>
</dbReference>
<evidence type="ECO:0000259" key="1">
    <source>
        <dbReference type="Pfam" id="PF00248"/>
    </source>
</evidence>
<dbReference type="PANTHER" id="PTHR43312:SF1">
    <property type="entry name" value="NADP-DEPENDENT OXIDOREDUCTASE DOMAIN-CONTAINING PROTEIN"/>
    <property type="match status" value="1"/>
</dbReference>
<reference evidence="2" key="1">
    <citation type="submission" date="2019-12" db="EMBL/GenBank/DDBJ databases">
        <title>High-Quality draft genome sequences of three cyanobacteria isolated from the limestone walls of the Old Cathedral of Coimbra.</title>
        <authorList>
            <person name="Tiago I."/>
            <person name="Soares F."/>
            <person name="Portugal A."/>
        </authorList>
    </citation>
    <scope>NUCLEOTIDE SEQUENCE</scope>
    <source>
        <strain evidence="2">A</strain>
    </source>
</reference>
<dbReference type="Proteomes" id="UP000646053">
    <property type="component" value="Unassembled WGS sequence"/>
</dbReference>
<dbReference type="AlphaFoldDB" id="A0A8J7Z1E9"/>
<evidence type="ECO:0000313" key="2">
    <source>
        <dbReference type="EMBL" id="NDJ17889.1"/>
    </source>
</evidence>
<feature type="domain" description="NADP-dependent oxidoreductase" evidence="1">
    <location>
        <begin position="15"/>
        <end position="300"/>
    </location>
</feature>
<proteinExistence type="predicted"/>
<sequence length="314" mass="34996">MNRREFGHTGIYLSPITFGSMRLAPDRVRLDLAVEMITRMAERGLTTFHSSHEYESYPFFCEVMQEFRSKKPSAEVVHIAKIAVPHFHDATFTGSRLSTLIEDQLRALGTERIDIVQWLVRHQPNEDEQRLTILAECQQALTATWERLHGEGKVGVLTSFPYSVPFAREVLKLPLCEGLVTYLNALELDMVPFLDAMEKAGQGYVAIRPFHAGLITTENMGQSSCGSFGVALCANRSNAQMEKLVSTLRILNVPEDTVTDFALQFPLLHPAVASVIVSVTSLNHADEVMDASDRAIVDKETFTKTINSLSPSLV</sequence>
<dbReference type="SUPFAM" id="SSF51430">
    <property type="entry name" value="NAD(P)-linked oxidoreductase"/>
    <property type="match status" value="1"/>
</dbReference>
<name>A0A8J7Z1E9_9CYAN</name>
<dbReference type="EMBL" id="WVIE01000011">
    <property type="protein sequence ID" value="NDJ17889.1"/>
    <property type="molecule type" value="Genomic_DNA"/>
</dbReference>
<dbReference type="Gene3D" id="3.20.20.100">
    <property type="entry name" value="NADP-dependent oxidoreductase domain"/>
    <property type="match status" value="1"/>
</dbReference>
<dbReference type="Pfam" id="PF00248">
    <property type="entry name" value="Aldo_ket_red"/>
    <property type="match status" value="1"/>
</dbReference>
<organism evidence="2 3">
    <name type="scientific">Myxacorys almedinensis A</name>
    <dbReference type="NCBI Taxonomy" id="2690445"/>
    <lineage>
        <taxon>Bacteria</taxon>
        <taxon>Bacillati</taxon>
        <taxon>Cyanobacteriota</taxon>
        <taxon>Cyanophyceae</taxon>
        <taxon>Leptolyngbyales</taxon>
        <taxon>Leptolyngbyaceae</taxon>
        <taxon>Myxacorys</taxon>
        <taxon>Myxacorys almedinensis</taxon>
    </lineage>
</organism>
<dbReference type="InterPro" id="IPR023210">
    <property type="entry name" value="NADP_OxRdtase_dom"/>
</dbReference>
<dbReference type="RefSeq" id="WP_162423406.1">
    <property type="nucleotide sequence ID" value="NZ_WVIE01000011.1"/>
</dbReference>
<dbReference type="PANTHER" id="PTHR43312">
    <property type="entry name" value="D-THREO-ALDOSE 1-DEHYDROGENASE"/>
    <property type="match status" value="1"/>
</dbReference>